<name>A0A1L9VKS0_ASPGL</name>
<dbReference type="InterPro" id="IPR027796">
    <property type="entry name" value="OTT_1508_deam-like"/>
</dbReference>
<dbReference type="AlphaFoldDB" id="A0A1L9VKS0"/>
<dbReference type="GeneID" id="34459720"/>
<proteinExistence type="predicted"/>
<dbReference type="STRING" id="1160497.A0A1L9VKS0"/>
<organism evidence="1 2">
    <name type="scientific">Aspergillus glaucus CBS 516.65</name>
    <dbReference type="NCBI Taxonomy" id="1160497"/>
    <lineage>
        <taxon>Eukaryota</taxon>
        <taxon>Fungi</taxon>
        <taxon>Dikarya</taxon>
        <taxon>Ascomycota</taxon>
        <taxon>Pezizomycotina</taxon>
        <taxon>Eurotiomycetes</taxon>
        <taxon>Eurotiomycetidae</taxon>
        <taxon>Eurotiales</taxon>
        <taxon>Aspergillaceae</taxon>
        <taxon>Aspergillus</taxon>
        <taxon>Aspergillus subgen. Aspergillus</taxon>
    </lineage>
</organism>
<dbReference type="VEuPathDB" id="FungiDB:ASPGLDRAFT_25214"/>
<dbReference type="OrthoDB" id="4506255at2759"/>
<accession>A0A1L9VKS0</accession>
<protein>
    <submittedName>
        <fullName evidence="1">Uncharacterized protein</fullName>
    </submittedName>
</protein>
<evidence type="ECO:0000313" key="2">
    <source>
        <dbReference type="Proteomes" id="UP000184300"/>
    </source>
</evidence>
<dbReference type="Pfam" id="PF14441">
    <property type="entry name" value="OTT_1508_deam"/>
    <property type="match status" value="1"/>
</dbReference>
<dbReference type="Proteomes" id="UP000184300">
    <property type="component" value="Unassembled WGS sequence"/>
</dbReference>
<dbReference type="EMBL" id="KV878896">
    <property type="protein sequence ID" value="OJJ84513.1"/>
    <property type="molecule type" value="Genomic_DNA"/>
</dbReference>
<evidence type="ECO:0000313" key="1">
    <source>
        <dbReference type="EMBL" id="OJJ84513.1"/>
    </source>
</evidence>
<sequence>MDVELLIGLINEVDIDSSRLSFERPSKSRTTRILDSLAQILVSKPSGEAVAVGAQVTQDNSIVILTIATNDGSVPAFMQIHFNRVWTSLKNIATCYQNHPHRKSWQDLPTNTRSRIDGFVQLVSEYSRERYKHQMNKTLSHNQQKTRFEEFSDIVQSLDSEHDVTKQLLKALPDMEAINKWLQSGTPETYTHLYECFYRLYKRARNVLRLQDLDPIKDRRMSFVVEYLKKVTFFPTSFRTLMQLASSRRLRSRFLLNKSLEVRYVSANTGGELITLPEQPVLQKLALAALRSKCKGLPPNYPTPETSEHLKRPTITIRMPIHCEVAVALDFLSDKRLPALPYIGVSKLSCLACWKFLSCLRKRKPGFHTRGTSGKANFPWKYPGKQLSKSTIKDYANAIYEEFYLEMAGRYTDCILEHPWSGASMEGEDLQCVEDILFQGIEGMEID</sequence>
<reference evidence="2" key="1">
    <citation type="journal article" date="2017" name="Genome Biol.">
        <title>Comparative genomics reveals high biological diversity and specific adaptations in the industrially and medically important fungal genus Aspergillus.</title>
        <authorList>
            <person name="de Vries R.P."/>
            <person name="Riley R."/>
            <person name="Wiebenga A."/>
            <person name="Aguilar-Osorio G."/>
            <person name="Amillis S."/>
            <person name="Uchima C.A."/>
            <person name="Anderluh G."/>
            <person name="Asadollahi M."/>
            <person name="Askin M."/>
            <person name="Barry K."/>
            <person name="Battaglia E."/>
            <person name="Bayram O."/>
            <person name="Benocci T."/>
            <person name="Braus-Stromeyer S.A."/>
            <person name="Caldana C."/>
            <person name="Canovas D."/>
            <person name="Cerqueira G.C."/>
            <person name="Chen F."/>
            <person name="Chen W."/>
            <person name="Choi C."/>
            <person name="Clum A."/>
            <person name="Dos Santos R.A."/>
            <person name="Damasio A.R."/>
            <person name="Diallinas G."/>
            <person name="Emri T."/>
            <person name="Fekete E."/>
            <person name="Flipphi M."/>
            <person name="Freyberg S."/>
            <person name="Gallo A."/>
            <person name="Gournas C."/>
            <person name="Habgood R."/>
            <person name="Hainaut M."/>
            <person name="Harispe M.L."/>
            <person name="Henrissat B."/>
            <person name="Hilden K.S."/>
            <person name="Hope R."/>
            <person name="Hossain A."/>
            <person name="Karabika E."/>
            <person name="Karaffa L."/>
            <person name="Karanyi Z."/>
            <person name="Krasevec N."/>
            <person name="Kuo A."/>
            <person name="Kusch H."/>
            <person name="LaButti K."/>
            <person name="Lagendijk E.L."/>
            <person name="Lapidus A."/>
            <person name="Levasseur A."/>
            <person name="Lindquist E."/>
            <person name="Lipzen A."/>
            <person name="Logrieco A.F."/>
            <person name="MacCabe A."/>
            <person name="Maekelae M.R."/>
            <person name="Malavazi I."/>
            <person name="Melin P."/>
            <person name="Meyer V."/>
            <person name="Mielnichuk N."/>
            <person name="Miskei M."/>
            <person name="Molnar A.P."/>
            <person name="Mule G."/>
            <person name="Ngan C.Y."/>
            <person name="Orejas M."/>
            <person name="Orosz E."/>
            <person name="Ouedraogo J.P."/>
            <person name="Overkamp K.M."/>
            <person name="Park H.-S."/>
            <person name="Perrone G."/>
            <person name="Piumi F."/>
            <person name="Punt P.J."/>
            <person name="Ram A.F."/>
            <person name="Ramon A."/>
            <person name="Rauscher S."/>
            <person name="Record E."/>
            <person name="Riano-Pachon D.M."/>
            <person name="Robert V."/>
            <person name="Roehrig J."/>
            <person name="Ruller R."/>
            <person name="Salamov A."/>
            <person name="Salih N.S."/>
            <person name="Samson R.A."/>
            <person name="Sandor E."/>
            <person name="Sanguinetti M."/>
            <person name="Schuetze T."/>
            <person name="Sepcic K."/>
            <person name="Shelest E."/>
            <person name="Sherlock G."/>
            <person name="Sophianopoulou V."/>
            <person name="Squina F.M."/>
            <person name="Sun H."/>
            <person name="Susca A."/>
            <person name="Todd R.B."/>
            <person name="Tsang A."/>
            <person name="Unkles S.E."/>
            <person name="van de Wiele N."/>
            <person name="van Rossen-Uffink D."/>
            <person name="Oliveira J.V."/>
            <person name="Vesth T.C."/>
            <person name="Visser J."/>
            <person name="Yu J.-H."/>
            <person name="Zhou M."/>
            <person name="Andersen M.R."/>
            <person name="Archer D.B."/>
            <person name="Baker S.E."/>
            <person name="Benoit I."/>
            <person name="Brakhage A.A."/>
            <person name="Braus G.H."/>
            <person name="Fischer R."/>
            <person name="Frisvad J.C."/>
            <person name="Goldman G.H."/>
            <person name="Houbraken J."/>
            <person name="Oakley B."/>
            <person name="Pocsi I."/>
            <person name="Scazzocchio C."/>
            <person name="Seiboth B."/>
            <person name="vanKuyk P.A."/>
            <person name="Wortman J."/>
            <person name="Dyer P.S."/>
            <person name="Grigoriev I.V."/>
        </authorList>
    </citation>
    <scope>NUCLEOTIDE SEQUENCE [LARGE SCALE GENOMIC DNA]</scope>
    <source>
        <strain evidence="2">CBS 516.65</strain>
    </source>
</reference>
<keyword evidence="2" id="KW-1185">Reference proteome</keyword>
<gene>
    <name evidence="1" type="ORF">ASPGLDRAFT_25214</name>
</gene>
<dbReference type="RefSeq" id="XP_022401211.1">
    <property type="nucleotide sequence ID" value="XM_022543459.1"/>
</dbReference>